<dbReference type="InterPro" id="IPR023468">
    <property type="entry name" value="Riboflavin_kinase"/>
</dbReference>
<comment type="pathway">
    <text evidence="1 14">Cofactor biosynthesis; FAD biosynthesis; FAD from FMN: step 1/1.</text>
</comment>
<organism evidence="16 17">
    <name type="scientific">Lactobacillus hominis DSM 23910 = CRBIP 24.179</name>
    <dbReference type="NCBI Taxonomy" id="1423758"/>
    <lineage>
        <taxon>Bacteria</taxon>
        <taxon>Bacillati</taxon>
        <taxon>Bacillota</taxon>
        <taxon>Bacilli</taxon>
        <taxon>Lactobacillales</taxon>
        <taxon>Lactobacillaceae</taxon>
        <taxon>Lactobacillus</taxon>
    </lineage>
</organism>
<evidence type="ECO:0000256" key="2">
    <source>
        <dbReference type="ARBA" id="ARBA00005201"/>
    </source>
</evidence>
<evidence type="ECO:0000256" key="7">
    <source>
        <dbReference type="ARBA" id="ARBA00022741"/>
    </source>
</evidence>
<gene>
    <name evidence="16" type="ORF">BN55_03790</name>
</gene>
<evidence type="ECO:0000259" key="15">
    <source>
        <dbReference type="SMART" id="SM00904"/>
    </source>
</evidence>
<dbReference type="RefSeq" id="WP_008469649.1">
    <property type="nucleotide sequence ID" value="NZ_AYZP01000001.1"/>
</dbReference>
<accession>I7KG90</accession>
<dbReference type="InterPro" id="IPR015864">
    <property type="entry name" value="FAD_synthase"/>
</dbReference>
<dbReference type="STRING" id="1423758.FC41_GL000193"/>
<dbReference type="NCBIfam" id="TIGR00125">
    <property type="entry name" value="cyt_tran_rel"/>
    <property type="match status" value="1"/>
</dbReference>
<dbReference type="PATRIC" id="fig|1423758.3.peg.197"/>
<evidence type="ECO:0000256" key="13">
    <source>
        <dbReference type="ARBA" id="ARBA00049494"/>
    </source>
</evidence>
<dbReference type="GO" id="GO:0006747">
    <property type="term" value="P:FAD biosynthetic process"/>
    <property type="evidence" value="ECO:0007669"/>
    <property type="project" value="UniProtKB-UniRule"/>
</dbReference>
<evidence type="ECO:0000256" key="10">
    <source>
        <dbReference type="ARBA" id="ARBA00022840"/>
    </source>
</evidence>
<evidence type="ECO:0000256" key="3">
    <source>
        <dbReference type="ARBA" id="ARBA00022630"/>
    </source>
</evidence>
<evidence type="ECO:0000256" key="8">
    <source>
        <dbReference type="ARBA" id="ARBA00022777"/>
    </source>
</evidence>
<dbReference type="GO" id="GO:0009398">
    <property type="term" value="P:FMN biosynthetic process"/>
    <property type="evidence" value="ECO:0007669"/>
    <property type="project" value="UniProtKB-UniRule"/>
</dbReference>
<evidence type="ECO:0000256" key="4">
    <source>
        <dbReference type="ARBA" id="ARBA00022643"/>
    </source>
</evidence>
<dbReference type="GO" id="GO:0005524">
    <property type="term" value="F:ATP binding"/>
    <property type="evidence" value="ECO:0007669"/>
    <property type="project" value="UniProtKB-UniRule"/>
</dbReference>
<evidence type="ECO:0000256" key="1">
    <source>
        <dbReference type="ARBA" id="ARBA00004726"/>
    </source>
</evidence>
<dbReference type="Proteomes" id="UP000009320">
    <property type="component" value="Unassembled WGS sequence"/>
</dbReference>
<keyword evidence="4 14" id="KW-0288">FMN</keyword>
<evidence type="ECO:0000256" key="11">
    <source>
        <dbReference type="ARBA" id="ARBA00023268"/>
    </source>
</evidence>
<dbReference type="PIRSF" id="PIRSF004491">
    <property type="entry name" value="FAD_Synth"/>
    <property type="match status" value="1"/>
</dbReference>
<dbReference type="Gene3D" id="2.40.30.30">
    <property type="entry name" value="Riboflavin kinase-like"/>
    <property type="match status" value="1"/>
</dbReference>
<dbReference type="PANTHER" id="PTHR22749:SF6">
    <property type="entry name" value="RIBOFLAVIN KINASE"/>
    <property type="match status" value="1"/>
</dbReference>
<keyword evidence="11" id="KW-0511">Multifunctional enzyme</keyword>
<evidence type="ECO:0000256" key="6">
    <source>
        <dbReference type="ARBA" id="ARBA00022695"/>
    </source>
</evidence>
<dbReference type="GO" id="GO:0003919">
    <property type="term" value="F:FMN adenylyltransferase activity"/>
    <property type="evidence" value="ECO:0007669"/>
    <property type="project" value="UniProtKB-UniRule"/>
</dbReference>
<reference evidence="16 17" key="1">
    <citation type="submission" date="2012-06" db="EMBL/GenBank/DDBJ databases">
        <title>Draft Genome Sequence of Lactobacillus hominis Strain CRBIP 24.179T, isolated from human intestine.</title>
        <authorList>
            <person name="Cousin S."/>
            <person name="Ma L."/>
            <person name="Bizet C."/>
            <person name="Loux V."/>
            <person name="Bouchier C."/>
            <person name="Clermont D."/>
            <person name="Creno S."/>
        </authorList>
    </citation>
    <scope>NUCLEOTIDE SEQUENCE [LARGE SCALE GENOMIC DNA]</scope>
    <source>
        <strain evidence="17">CRBIP 24.179T</strain>
    </source>
</reference>
<dbReference type="GO" id="GO:0009231">
    <property type="term" value="P:riboflavin biosynthetic process"/>
    <property type="evidence" value="ECO:0007669"/>
    <property type="project" value="InterPro"/>
</dbReference>
<dbReference type="OrthoDB" id="9803667at2"/>
<keyword evidence="3 14" id="KW-0285">Flavoprotein</keyword>
<keyword evidence="7 14" id="KW-0547">Nucleotide-binding</keyword>
<dbReference type="UniPathway" id="UPA00277">
    <property type="reaction ID" value="UER00407"/>
</dbReference>
<proteinExistence type="inferred from homology"/>
<dbReference type="EC" id="2.7.7.2" evidence="14"/>
<evidence type="ECO:0000313" key="16">
    <source>
        <dbReference type="EMBL" id="CCI81045.1"/>
    </source>
</evidence>
<dbReference type="Gene3D" id="3.40.50.620">
    <property type="entry name" value="HUPs"/>
    <property type="match status" value="1"/>
</dbReference>
<dbReference type="InterPro" id="IPR015865">
    <property type="entry name" value="Riboflavin_kinase_bac/euk"/>
</dbReference>
<comment type="catalytic activity">
    <reaction evidence="13 14">
        <text>FMN + ATP + H(+) = FAD + diphosphate</text>
        <dbReference type="Rhea" id="RHEA:17237"/>
        <dbReference type="ChEBI" id="CHEBI:15378"/>
        <dbReference type="ChEBI" id="CHEBI:30616"/>
        <dbReference type="ChEBI" id="CHEBI:33019"/>
        <dbReference type="ChEBI" id="CHEBI:57692"/>
        <dbReference type="ChEBI" id="CHEBI:58210"/>
        <dbReference type="EC" id="2.7.7.2"/>
    </reaction>
</comment>
<evidence type="ECO:0000256" key="14">
    <source>
        <dbReference type="PIRNR" id="PIRNR004491"/>
    </source>
</evidence>
<evidence type="ECO:0000256" key="12">
    <source>
        <dbReference type="ARBA" id="ARBA00047880"/>
    </source>
</evidence>
<dbReference type="FunFam" id="3.40.50.620:FF:000021">
    <property type="entry name" value="Riboflavin biosynthesis protein"/>
    <property type="match status" value="1"/>
</dbReference>
<dbReference type="GO" id="GO:0008531">
    <property type="term" value="F:riboflavin kinase activity"/>
    <property type="evidence" value="ECO:0007669"/>
    <property type="project" value="UniProtKB-UniRule"/>
</dbReference>
<dbReference type="SMART" id="SM00904">
    <property type="entry name" value="Flavokinase"/>
    <property type="match status" value="1"/>
</dbReference>
<keyword evidence="10 14" id="KW-0067">ATP-binding</keyword>
<dbReference type="SUPFAM" id="SSF82114">
    <property type="entry name" value="Riboflavin kinase-like"/>
    <property type="match status" value="1"/>
</dbReference>
<comment type="pathway">
    <text evidence="2 14">Cofactor biosynthesis; FMN biosynthesis; FMN from riboflavin (ATP route): step 1/1.</text>
</comment>
<dbReference type="AlphaFoldDB" id="I7KG90"/>
<keyword evidence="6 14" id="KW-0548">Nucleotidyltransferase</keyword>
<dbReference type="InterPro" id="IPR004821">
    <property type="entry name" value="Cyt_trans-like"/>
</dbReference>
<keyword evidence="5 14" id="KW-0808">Transferase</keyword>
<keyword evidence="17" id="KW-1185">Reference proteome</keyword>
<dbReference type="EMBL" id="CAKE01000001">
    <property type="protein sequence ID" value="CCI81045.1"/>
    <property type="molecule type" value="Genomic_DNA"/>
</dbReference>
<dbReference type="SUPFAM" id="SSF52374">
    <property type="entry name" value="Nucleotidylyl transferase"/>
    <property type="match status" value="1"/>
</dbReference>
<dbReference type="NCBIfam" id="NF004162">
    <property type="entry name" value="PRK05627.1-5"/>
    <property type="match status" value="1"/>
</dbReference>
<evidence type="ECO:0000256" key="5">
    <source>
        <dbReference type="ARBA" id="ARBA00022679"/>
    </source>
</evidence>
<dbReference type="GeneID" id="82846326"/>
<comment type="caution">
    <text evidence="16">The sequence shown here is derived from an EMBL/GenBank/DDBJ whole genome shotgun (WGS) entry which is preliminary data.</text>
</comment>
<dbReference type="NCBIfam" id="TIGR00083">
    <property type="entry name" value="ribF"/>
    <property type="match status" value="1"/>
</dbReference>
<evidence type="ECO:0000256" key="9">
    <source>
        <dbReference type="ARBA" id="ARBA00022827"/>
    </source>
</evidence>
<comment type="similarity">
    <text evidence="14">Belongs to the ribF family.</text>
</comment>
<dbReference type="InterPro" id="IPR002606">
    <property type="entry name" value="Riboflavin_kinase_bac"/>
</dbReference>
<dbReference type="PANTHER" id="PTHR22749">
    <property type="entry name" value="RIBOFLAVIN KINASE/FMN ADENYLYLTRANSFERASE"/>
    <property type="match status" value="1"/>
</dbReference>
<dbReference type="UniPathway" id="UPA00276">
    <property type="reaction ID" value="UER00406"/>
</dbReference>
<protein>
    <recommendedName>
        <fullName evidence="14">Riboflavin biosynthesis protein</fullName>
    </recommendedName>
    <domain>
        <recommendedName>
            <fullName evidence="14">Riboflavin kinase</fullName>
            <ecNumber evidence="14">2.7.1.26</ecNumber>
        </recommendedName>
        <alternativeName>
            <fullName evidence="14">Flavokinase</fullName>
        </alternativeName>
    </domain>
    <domain>
        <recommendedName>
            <fullName evidence="14">FMN adenylyltransferase</fullName>
            <ecNumber evidence="14">2.7.7.2</ecNumber>
        </recommendedName>
        <alternativeName>
            <fullName evidence="14">FAD pyrophosphorylase</fullName>
        </alternativeName>
        <alternativeName>
            <fullName evidence="14">FAD synthase</fullName>
        </alternativeName>
    </domain>
</protein>
<dbReference type="Pfam" id="PF06574">
    <property type="entry name" value="FAD_syn"/>
    <property type="match status" value="1"/>
</dbReference>
<dbReference type="Pfam" id="PF01687">
    <property type="entry name" value="Flavokinase"/>
    <property type="match status" value="1"/>
</dbReference>
<dbReference type="CDD" id="cd02064">
    <property type="entry name" value="FAD_synthetase_N"/>
    <property type="match status" value="1"/>
</dbReference>
<sequence length="312" mass="35557">MKVITLKYPFNTKICDSNIVLALGFFDGVHIGHQALIKDAKKIAQEKGLPLVVMTFDRHPKEIYKKDKKFVYLDTQLEKENKMESLGVDYLLVVHFDENFSKLAPQQFVDDIIVGLHTDTVVAGFDYTYGPKDVANIDNLPKFAKDRFKIVVEPEQTFAGIKVGSTEIRKAIQDGNVSLAMGLLDKPYQTSGIIVRGFRRGHKIGFPTANLKVEGSKVLPKVGVYATKTKIDGKWYDSMTNVGYNETFANQDLSIETHLFGFNQEAYDKPMTIKWYKFIRGDQKFSGIKALSDQLQRDQKSVQQYFYELKRN</sequence>
<dbReference type="eggNOG" id="COG0196">
    <property type="taxonomic scope" value="Bacteria"/>
</dbReference>
<keyword evidence="9 14" id="KW-0274">FAD</keyword>
<keyword evidence="8 14" id="KW-0418">Kinase</keyword>
<comment type="catalytic activity">
    <reaction evidence="12 14">
        <text>riboflavin + ATP = FMN + ADP + H(+)</text>
        <dbReference type="Rhea" id="RHEA:14357"/>
        <dbReference type="ChEBI" id="CHEBI:15378"/>
        <dbReference type="ChEBI" id="CHEBI:30616"/>
        <dbReference type="ChEBI" id="CHEBI:57986"/>
        <dbReference type="ChEBI" id="CHEBI:58210"/>
        <dbReference type="ChEBI" id="CHEBI:456216"/>
        <dbReference type="EC" id="2.7.1.26"/>
    </reaction>
</comment>
<feature type="domain" description="Riboflavin kinase" evidence="15">
    <location>
        <begin position="183"/>
        <end position="307"/>
    </location>
</feature>
<name>I7KG90_9LACO</name>
<dbReference type="InterPro" id="IPR014729">
    <property type="entry name" value="Rossmann-like_a/b/a_fold"/>
</dbReference>
<evidence type="ECO:0000313" key="17">
    <source>
        <dbReference type="Proteomes" id="UP000009320"/>
    </source>
</evidence>
<dbReference type="InterPro" id="IPR023465">
    <property type="entry name" value="Riboflavin_kinase_dom_sf"/>
</dbReference>
<dbReference type="EC" id="2.7.1.26" evidence="14"/>